<dbReference type="SUPFAM" id="SSF81901">
    <property type="entry name" value="HCP-like"/>
    <property type="match status" value="1"/>
</dbReference>
<sequence>MKKYLFVLSLLICGAALADPIGDANALFAKKSYPQAMQAYTKLANAGNAEAQLHLGEMYLYGEAGVIDLEKAEGWFKKSAAKGNKTAIAALEMMKRRETRRADIAYWISTYDGSDLKAGKYRCVAPRIPAMSKQNDEIEAVSAKVSAWQECYNGYVQHLNNSSPLTKLIPKDIADLLTKDESEQANKHLARVLANLSEEARVSSKLVLADFAVWRDATDKYVTEHNQMVKSAKSR</sequence>
<evidence type="ECO:0000313" key="3">
    <source>
        <dbReference type="Proteomes" id="UP000809349"/>
    </source>
</evidence>
<dbReference type="RefSeq" id="WP_223469011.1">
    <property type="nucleotide sequence ID" value="NZ_JAFBIL020000005.1"/>
</dbReference>
<comment type="caution">
    <text evidence="2">The sequence shown here is derived from an EMBL/GenBank/DDBJ whole genome shotgun (WGS) entry which is preliminary data.</text>
</comment>
<evidence type="ECO:0000313" key="2">
    <source>
        <dbReference type="EMBL" id="MBZ2208534.1"/>
    </source>
</evidence>
<name>A0ABS7SRF3_9BURK</name>
<dbReference type="EMBL" id="JAFBIL020000005">
    <property type="protein sequence ID" value="MBZ2208534.1"/>
    <property type="molecule type" value="Genomic_DNA"/>
</dbReference>
<proteinExistence type="predicted"/>
<gene>
    <name evidence="2" type="ORF">I4X03_014815</name>
</gene>
<dbReference type="Proteomes" id="UP000809349">
    <property type="component" value="Unassembled WGS sequence"/>
</dbReference>
<reference evidence="2 3" key="2">
    <citation type="submission" date="2021-08" db="EMBL/GenBank/DDBJ databases">
        <title>Massilia sp. R798.</title>
        <authorList>
            <person name="Baek J.H."/>
            <person name="Jung H.S."/>
            <person name="Kim K.R."/>
            <person name="Jeon C.O."/>
        </authorList>
    </citation>
    <scope>NUCLEOTIDE SEQUENCE [LARGE SCALE GENOMIC DNA]</scope>
    <source>
        <strain evidence="2 3">R798</strain>
    </source>
</reference>
<keyword evidence="3" id="KW-1185">Reference proteome</keyword>
<keyword evidence="1" id="KW-0732">Signal</keyword>
<dbReference type="InterPro" id="IPR006597">
    <property type="entry name" value="Sel1-like"/>
</dbReference>
<organism evidence="2 3">
    <name type="scientific">Massilia soli</name>
    <dbReference type="NCBI Taxonomy" id="2792854"/>
    <lineage>
        <taxon>Bacteria</taxon>
        <taxon>Pseudomonadati</taxon>
        <taxon>Pseudomonadota</taxon>
        <taxon>Betaproteobacteria</taxon>
        <taxon>Burkholderiales</taxon>
        <taxon>Oxalobacteraceae</taxon>
        <taxon>Telluria group</taxon>
        <taxon>Massilia</taxon>
    </lineage>
</organism>
<protein>
    <submittedName>
        <fullName evidence="2">Sel1 repeat family protein</fullName>
    </submittedName>
</protein>
<evidence type="ECO:0000256" key="1">
    <source>
        <dbReference type="SAM" id="SignalP"/>
    </source>
</evidence>
<dbReference type="InterPro" id="IPR011990">
    <property type="entry name" value="TPR-like_helical_dom_sf"/>
</dbReference>
<reference evidence="2 3" key="1">
    <citation type="submission" date="2021-01" db="EMBL/GenBank/DDBJ databases">
        <authorList>
            <person name="Ruan W."/>
            <person name="Khan S.A."/>
            <person name="Jeon C.O."/>
        </authorList>
    </citation>
    <scope>NUCLEOTIDE SEQUENCE [LARGE SCALE GENOMIC DNA]</scope>
    <source>
        <strain evidence="2 3">R798</strain>
    </source>
</reference>
<accession>A0ABS7SRF3</accession>
<dbReference type="SMART" id="SM00671">
    <property type="entry name" value="SEL1"/>
    <property type="match status" value="1"/>
</dbReference>
<feature type="chain" id="PRO_5046977537" evidence="1">
    <location>
        <begin position="19"/>
        <end position="235"/>
    </location>
</feature>
<dbReference type="Gene3D" id="1.25.40.10">
    <property type="entry name" value="Tetratricopeptide repeat domain"/>
    <property type="match status" value="1"/>
</dbReference>
<feature type="signal peptide" evidence="1">
    <location>
        <begin position="1"/>
        <end position="18"/>
    </location>
</feature>